<name>A0A2W5T3W5_9BACT</name>
<dbReference type="Gene3D" id="1.25.40.10">
    <property type="entry name" value="Tetratricopeptide repeat domain"/>
    <property type="match status" value="1"/>
</dbReference>
<dbReference type="SMART" id="SM00028">
    <property type="entry name" value="TPR"/>
    <property type="match status" value="5"/>
</dbReference>
<dbReference type="PROSITE" id="PS50005">
    <property type="entry name" value="TPR"/>
    <property type="match status" value="2"/>
</dbReference>
<dbReference type="AlphaFoldDB" id="A0A2W5T3W5"/>
<feature type="region of interest" description="Disordered" evidence="4">
    <location>
        <begin position="1"/>
        <end position="22"/>
    </location>
</feature>
<sequence length="445" mass="47653">MAVRGAGSRIEISPKNSPAPSSRMRLLLRRTSHTPLMMRKTDEPLVPSLMISLPCAWCASVTFFASCSRSLCGRPANNGIVFSAFTRSSLMRPHVTRGTTATHESEYEHFAAGTALALGAFREPHPRKALPAMSPKHKIIAALAALSITACTETKPSPAPVIPTKVAKYEPVVVRPDVRDAGAPVTLIEKEEPVVDPLVLAHDTNGVDHLGRARQLASEGDAKGALIEARRALFSTPSDVETLMTVAKLSRRTGQAQLAADAWGRVAALTPDDSTPVIQQARARLAMKDYVGAVTSGREAIARDGGNAEAFQVTGIAQLAQNDLAGAIASFEKAIELEPNHGWALNNLGFACLRANLNDRAVEVLERAAEQLPTVAYVQNNLGIALERVGRGDEAKSAYQHAMDLSPKYVKARINSARVARAPQQGEVIDGELEELNVEAHPISE</sequence>
<organism evidence="5 6">
    <name type="scientific">Archangium gephyra</name>
    <dbReference type="NCBI Taxonomy" id="48"/>
    <lineage>
        <taxon>Bacteria</taxon>
        <taxon>Pseudomonadati</taxon>
        <taxon>Myxococcota</taxon>
        <taxon>Myxococcia</taxon>
        <taxon>Myxococcales</taxon>
        <taxon>Cystobacterineae</taxon>
        <taxon>Archangiaceae</taxon>
        <taxon>Archangium</taxon>
    </lineage>
</organism>
<evidence type="ECO:0000313" key="6">
    <source>
        <dbReference type="Proteomes" id="UP000249061"/>
    </source>
</evidence>
<reference evidence="5 6" key="1">
    <citation type="submission" date="2017-08" db="EMBL/GenBank/DDBJ databases">
        <title>Infants hospitalized years apart are colonized by the same room-sourced microbial strains.</title>
        <authorList>
            <person name="Brooks B."/>
            <person name="Olm M.R."/>
            <person name="Firek B.A."/>
            <person name="Baker R."/>
            <person name="Thomas B.C."/>
            <person name="Morowitz M.J."/>
            <person name="Banfield J.F."/>
        </authorList>
    </citation>
    <scope>NUCLEOTIDE SEQUENCE [LARGE SCALE GENOMIC DNA]</scope>
    <source>
        <strain evidence="5">S2_003_000_R2_14</strain>
    </source>
</reference>
<dbReference type="SUPFAM" id="SSF48452">
    <property type="entry name" value="TPR-like"/>
    <property type="match status" value="2"/>
</dbReference>
<dbReference type="PANTHER" id="PTHR44858">
    <property type="entry name" value="TETRATRICOPEPTIDE REPEAT PROTEIN 6"/>
    <property type="match status" value="1"/>
</dbReference>
<comment type="caution">
    <text evidence="5">The sequence shown here is derived from an EMBL/GenBank/DDBJ whole genome shotgun (WGS) entry which is preliminary data.</text>
</comment>
<gene>
    <name evidence="5" type="ORF">DI536_27165</name>
</gene>
<accession>A0A2W5T3W5</accession>
<keyword evidence="1" id="KW-0677">Repeat</keyword>
<dbReference type="InterPro" id="IPR019734">
    <property type="entry name" value="TPR_rpt"/>
</dbReference>
<evidence type="ECO:0000256" key="3">
    <source>
        <dbReference type="PROSITE-ProRule" id="PRU00339"/>
    </source>
</evidence>
<evidence type="ECO:0000256" key="2">
    <source>
        <dbReference type="ARBA" id="ARBA00022803"/>
    </source>
</evidence>
<protein>
    <submittedName>
        <fullName evidence="5">Uncharacterized protein</fullName>
    </submittedName>
</protein>
<proteinExistence type="predicted"/>
<evidence type="ECO:0000256" key="1">
    <source>
        <dbReference type="ARBA" id="ARBA00022737"/>
    </source>
</evidence>
<dbReference type="PANTHER" id="PTHR44858:SF1">
    <property type="entry name" value="UDP-N-ACETYLGLUCOSAMINE--PEPTIDE N-ACETYLGLUCOSAMINYLTRANSFERASE SPINDLY-RELATED"/>
    <property type="match status" value="1"/>
</dbReference>
<evidence type="ECO:0000313" key="5">
    <source>
        <dbReference type="EMBL" id="PZR07553.1"/>
    </source>
</evidence>
<feature type="repeat" description="TPR" evidence="3">
    <location>
        <begin position="308"/>
        <end position="341"/>
    </location>
</feature>
<evidence type="ECO:0000256" key="4">
    <source>
        <dbReference type="SAM" id="MobiDB-lite"/>
    </source>
</evidence>
<keyword evidence="2 3" id="KW-0802">TPR repeat</keyword>
<dbReference type="Pfam" id="PF14559">
    <property type="entry name" value="TPR_19"/>
    <property type="match status" value="1"/>
</dbReference>
<feature type="repeat" description="TPR" evidence="3">
    <location>
        <begin position="376"/>
        <end position="409"/>
    </location>
</feature>
<dbReference type="InterPro" id="IPR011990">
    <property type="entry name" value="TPR-like_helical_dom_sf"/>
</dbReference>
<dbReference type="Proteomes" id="UP000249061">
    <property type="component" value="Unassembled WGS sequence"/>
</dbReference>
<dbReference type="EMBL" id="QFQP01000030">
    <property type="protein sequence ID" value="PZR07553.1"/>
    <property type="molecule type" value="Genomic_DNA"/>
</dbReference>
<dbReference type="InterPro" id="IPR050498">
    <property type="entry name" value="Ycf3"/>
</dbReference>